<sequence length="153" mass="17330">MSLSFGSGGTLSYDQFSELALGLEITEQRFLWVVKSPDDKSASESYFSNQSNIDPFDYLPKRFVDRTKSRGLVVPSWAPQVEILRHEQKLNAVMLTEDLKVALRSKANEDGLVRKEEIAKVLKCLFEGEGEEIRERMKRLKEAAAMAVSELTL</sequence>
<organism evidence="2 3">
    <name type="scientific">Dipteronia dyeriana</name>
    <dbReference type="NCBI Taxonomy" id="168575"/>
    <lineage>
        <taxon>Eukaryota</taxon>
        <taxon>Viridiplantae</taxon>
        <taxon>Streptophyta</taxon>
        <taxon>Embryophyta</taxon>
        <taxon>Tracheophyta</taxon>
        <taxon>Spermatophyta</taxon>
        <taxon>Magnoliopsida</taxon>
        <taxon>eudicotyledons</taxon>
        <taxon>Gunneridae</taxon>
        <taxon>Pentapetalae</taxon>
        <taxon>rosids</taxon>
        <taxon>malvids</taxon>
        <taxon>Sapindales</taxon>
        <taxon>Sapindaceae</taxon>
        <taxon>Hippocastanoideae</taxon>
        <taxon>Acereae</taxon>
        <taxon>Dipteronia</taxon>
    </lineage>
</organism>
<name>A0AAD9X139_9ROSI</name>
<dbReference type="Proteomes" id="UP001280121">
    <property type="component" value="Unassembled WGS sequence"/>
</dbReference>
<evidence type="ECO:0000313" key="3">
    <source>
        <dbReference type="Proteomes" id="UP001280121"/>
    </source>
</evidence>
<dbReference type="PANTHER" id="PTHR48046:SF6">
    <property type="entry name" value="GLYCOSYLTRANSFERASE"/>
    <property type="match status" value="1"/>
</dbReference>
<keyword evidence="3" id="KW-1185">Reference proteome</keyword>
<dbReference type="Gene3D" id="3.40.50.2000">
    <property type="entry name" value="Glycogen Phosphorylase B"/>
    <property type="match status" value="2"/>
</dbReference>
<proteinExistence type="predicted"/>
<accession>A0AAD9X139</accession>
<protein>
    <submittedName>
        <fullName evidence="2">Uncharacterized protein</fullName>
    </submittedName>
</protein>
<evidence type="ECO:0000313" key="2">
    <source>
        <dbReference type="EMBL" id="KAK2650103.1"/>
    </source>
</evidence>
<evidence type="ECO:0000256" key="1">
    <source>
        <dbReference type="ARBA" id="ARBA00022676"/>
    </source>
</evidence>
<dbReference type="GO" id="GO:0016757">
    <property type="term" value="F:glycosyltransferase activity"/>
    <property type="evidence" value="ECO:0007669"/>
    <property type="project" value="UniProtKB-KW"/>
</dbReference>
<dbReference type="AlphaFoldDB" id="A0AAD9X139"/>
<reference evidence="2" key="1">
    <citation type="journal article" date="2023" name="Plant J.">
        <title>Genome sequences and population genomics provide insights into the demographic history, inbreeding, and mutation load of two 'living fossil' tree species of Dipteronia.</title>
        <authorList>
            <person name="Feng Y."/>
            <person name="Comes H.P."/>
            <person name="Chen J."/>
            <person name="Zhu S."/>
            <person name="Lu R."/>
            <person name="Zhang X."/>
            <person name="Li P."/>
            <person name="Qiu J."/>
            <person name="Olsen K.M."/>
            <person name="Qiu Y."/>
        </authorList>
    </citation>
    <scope>NUCLEOTIDE SEQUENCE</scope>
    <source>
        <strain evidence="2">KIB01</strain>
    </source>
</reference>
<comment type="caution">
    <text evidence="2">The sequence shown here is derived from an EMBL/GenBank/DDBJ whole genome shotgun (WGS) entry which is preliminary data.</text>
</comment>
<dbReference type="PANTHER" id="PTHR48046">
    <property type="entry name" value="UDP-GLYCOSYLTRANSFERASE 72E1"/>
    <property type="match status" value="1"/>
</dbReference>
<keyword evidence="1" id="KW-0808">Transferase</keyword>
<keyword evidence="1" id="KW-0328">Glycosyltransferase</keyword>
<dbReference type="EMBL" id="JANJYI010000005">
    <property type="protein sequence ID" value="KAK2650103.1"/>
    <property type="molecule type" value="Genomic_DNA"/>
</dbReference>
<dbReference type="SUPFAM" id="SSF53756">
    <property type="entry name" value="UDP-Glycosyltransferase/glycogen phosphorylase"/>
    <property type="match status" value="1"/>
</dbReference>
<gene>
    <name evidence="2" type="ORF">Ddye_017592</name>
</gene>